<proteinExistence type="predicted"/>
<gene>
    <name evidence="1" type="ORF">MAR_027573</name>
</gene>
<reference evidence="1" key="1">
    <citation type="submission" date="2022-11" db="EMBL/GenBank/DDBJ databases">
        <title>Centuries of genome instability and evolution in soft-shell clam transmissible cancer (bioRxiv).</title>
        <authorList>
            <person name="Hart S.F.M."/>
            <person name="Yonemitsu M.A."/>
            <person name="Giersch R.M."/>
            <person name="Beal B.F."/>
            <person name="Arriagada G."/>
            <person name="Davis B.W."/>
            <person name="Ostrander E.A."/>
            <person name="Goff S.P."/>
            <person name="Metzger M.J."/>
        </authorList>
    </citation>
    <scope>NUCLEOTIDE SEQUENCE</scope>
    <source>
        <strain evidence="1">MELC-2E11</strain>
        <tissue evidence="1">Siphon/mantle</tissue>
    </source>
</reference>
<organism evidence="1 2">
    <name type="scientific">Mya arenaria</name>
    <name type="common">Soft-shell clam</name>
    <dbReference type="NCBI Taxonomy" id="6604"/>
    <lineage>
        <taxon>Eukaryota</taxon>
        <taxon>Metazoa</taxon>
        <taxon>Spiralia</taxon>
        <taxon>Lophotrochozoa</taxon>
        <taxon>Mollusca</taxon>
        <taxon>Bivalvia</taxon>
        <taxon>Autobranchia</taxon>
        <taxon>Heteroconchia</taxon>
        <taxon>Euheterodonta</taxon>
        <taxon>Imparidentia</taxon>
        <taxon>Neoheterodontei</taxon>
        <taxon>Myida</taxon>
        <taxon>Myoidea</taxon>
        <taxon>Myidae</taxon>
        <taxon>Mya</taxon>
    </lineage>
</organism>
<protein>
    <submittedName>
        <fullName evidence="1">Uncharacterized protein</fullName>
    </submittedName>
</protein>
<evidence type="ECO:0000313" key="1">
    <source>
        <dbReference type="EMBL" id="WAR13393.1"/>
    </source>
</evidence>
<accession>A0ABY7ETW0</accession>
<keyword evidence="2" id="KW-1185">Reference proteome</keyword>
<evidence type="ECO:0000313" key="2">
    <source>
        <dbReference type="Proteomes" id="UP001164746"/>
    </source>
</evidence>
<dbReference type="EMBL" id="CP111019">
    <property type="protein sequence ID" value="WAR13393.1"/>
    <property type="molecule type" value="Genomic_DNA"/>
</dbReference>
<dbReference type="Proteomes" id="UP001164746">
    <property type="component" value="Chromosome 8"/>
</dbReference>
<name>A0ABY7ETW0_MYAAR</name>
<sequence length="267" mass="31053">MQFQPLLDSAFELVLPATCCNVHLTSNVHKFSWLRYKGNIDQQELQQNKSYFTFLSLSQQVLDILKRDGMGQCLEDYRKSRCQCNNRHHNRSFVQEPCDDDNFLSSQNNITLLFNTDGIPLYKSSEFSGLRYKGNIDQQELQQNKSYFSFLSLSQQVLDILKRDGMGQCLEDYRKSRCQCNNRHHNRSFVQEPCDDDNFLSSQNNITLLFNTDGIPLYKSSGVSIWPFYLVGNELPPKMRSSKKNMILWGMLLSKGKPVFQTFATLY</sequence>